<accession>K6ZTG4</accession>
<evidence type="ECO:0000313" key="1">
    <source>
        <dbReference type="EMBL" id="AGH46475.1"/>
    </source>
</evidence>
<dbReference type="OrthoDB" id="6383990at2"/>
<dbReference type="HOGENOM" id="CLU_096451_0_0_6"/>
<dbReference type="EMBL" id="CP003837">
    <property type="protein sequence ID" value="AGH46475.1"/>
    <property type="molecule type" value="Genomic_DNA"/>
</dbReference>
<keyword evidence="2" id="KW-1185">Reference proteome</keyword>
<proteinExistence type="predicted"/>
<dbReference type="PATRIC" id="fig|1129794.4.peg.4355"/>
<dbReference type="STRING" id="1129794.C427_4373"/>
<sequence length="200" mass="22547">MNCPSGPFPTPKAEPQALAFSELANRPPESIIKQVKQSPPVNKKQVEQVCKQLSDLGVDIQIARPQQIHQQQGALGFMYQCAGMQFAMSNGNKFTKVNQFALSDYSDWIRVAQENLSKKEHHWITAYSLTGTPIRLFPRNIDLRLAQHSANALKGAPLVNLRANYQVSNRRLYMTKIQLNNHPKNASWTLYQGECILNDG</sequence>
<name>K6ZTG4_9ALTE</name>
<dbReference type="RefSeq" id="WP_007641043.1">
    <property type="nucleotide sequence ID" value="NC_020514.1"/>
</dbReference>
<organism evidence="1 2">
    <name type="scientific">Paraglaciecola psychrophila 170</name>
    <dbReference type="NCBI Taxonomy" id="1129794"/>
    <lineage>
        <taxon>Bacteria</taxon>
        <taxon>Pseudomonadati</taxon>
        <taxon>Pseudomonadota</taxon>
        <taxon>Gammaproteobacteria</taxon>
        <taxon>Alteromonadales</taxon>
        <taxon>Alteromonadaceae</taxon>
        <taxon>Paraglaciecola</taxon>
    </lineage>
</organism>
<dbReference type="AlphaFoldDB" id="K6ZTG4"/>
<evidence type="ECO:0000313" key="2">
    <source>
        <dbReference type="Proteomes" id="UP000011864"/>
    </source>
</evidence>
<dbReference type="Proteomes" id="UP000011864">
    <property type="component" value="Chromosome"/>
</dbReference>
<gene>
    <name evidence="1" type="ORF">C427_4373</name>
</gene>
<reference evidence="1 2" key="1">
    <citation type="journal article" date="2013" name="Genome Announc.">
        <title>Complete Genome Sequence of Glaciecola psychrophila Strain 170T.</title>
        <authorList>
            <person name="Yin J."/>
            <person name="Chen J."/>
            <person name="Liu G."/>
            <person name="Yu Y."/>
            <person name="Song L."/>
            <person name="Wang X."/>
            <person name="Qu X."/>
        </authorList>
    </citation>
    <scope>NUCLEOTIDE SEQUENCE [LARGE SCALE GENOMIC DNA]</scope>
    <source>
        <strain evidence="1 2">170</strain>
    </source>
</reference>
<protein>
    <submittedName>
        <fullName evidence="1">Uncharacterized protein</fullName>
    </submittedName>
</protein>
<dbReference type="KEGG" id="gps:C427_4373"/>